<accession>A0A8X6RX23</accession>
<dbReference type="AlphaFoldDB" id="A0A8X6RX23"/>
<evidence type="ECO:0000313" key="2">
    <source>
        <dbReference type="Proteomes" id="UP000887159"/>
    </source>
</evidence>
<gene>
    <name evidence="1" type="ORF">TNCV_3132101</name>
</gene>
<keyword evidence="2" id="KW-1185">Reference proteome</keyword>
<name>A0A8X6RX23_TRICX</name>
<sequence length="91" mass="10146">MGAINPAEDVEGLESRYIRNLFCINNQNMDPNGIWEHLPPSTFRHCDTIGVIAFSVVKIYRFWNSGAGGARRLRRMQTKEGGSPPGSEPGR</sequence>
<organism evidence="1 2">
    <name type="scientific">Trichonephila clavipes</name>
    <name type="common">Golden silk orbweaver</name>
    <name type="synonym">Nephila clavipes</name>
    <dbReference type="NCBI Taxonomy" id="2585209"/>
    <lineage>
        <taxon>Eukaryota</taxon>
        <taxon>Metazoa</taxon>
        <taxon>Ecdysozoa</taxon>
        <taxon>Arthropoda</taxon>
        <taxon>Chelicerata</taxon>
        <taxon>Arachnida</taxon>
        <taxon>Araneae</taxon>
        <taxon>Araneomorphae</taxon>
        <taxon>Entelegynae</taxon>
        <taxon>Araneoidea</taxon>
        <taxon>Nephilidae</taxon>
        <taxon>Trichonephila</taxon>
    </lineage>
</organism>
<reference evidence="1" key="1">
    <citation type="submission" date="2020-08" db="EMBL/GenBank/DDBJ databases">
        <title>Multicomponent nature underlies the extraordinary mechanical properties of spider dragline silk.</title>
        <authorList>
            <person name="Kono N."/>
            <person name="Nakamura H."/>
            <person name="Mori M."/>
            <person name="Yoshida Y."/>
            <person name="Ohtoshi R."/>
            <person name="Malay A.D."/>
            <person name="Moran D.A.P."/>
            <person name="Tomita M."/>
            <person name="Numata K."/>
            <person name="Arakawa K."/>
        </authorList>
    </citation>
    <scope>NUCLEOTIDE SEQUENCE</scope>
</reference>
<dbReference type="Proteomes" id="UP000887159">
    <property type="component" value="Unassembled WGS sequence"/>
</dbReference>
<comment type="caution">
    <text evidence="1">The sequence shown here is derived from an EMBL/GenBank/DDBJ whole genome shotgun (WGS) entry which is preliminary data.</text>
</comment>
<dbReference type="EMBL" id="BMAU01021237">
    <property type="protein sequence ID" value="GFY03452.1"/>
    <property type="molecule type" value="Genomic_DNA"/>
</dbReference>
<proteinExistence type="predicted"/>
<protein>
    <submittedName>
        <fullName evidence="1">Uncharacterized protein</fullName>
    </submittedName>
</protein>
<evidence type="ECO:0000313" key="1">
    <source>
        <dbReference type="EMBL" id="GFY03452.1"/>
    </source>
</evidence>